<accession>A0A8J4EDH1</accession>
<name>A0A8J4EDH1_9ACTN</name>
<comment type="caution">
    <text evidence="2">The sequence shown here is derived from an EMBL/GenBank/DDBJ whole genome shotgun (WGS) entry which is preliminary data.</text>
</comment>
<evidence type="ECO:0000313" key="2">
    <source>
        <dbReference type="EMBL" id="GIJ67947.1"/>
    </source>
</evidence>
<evidence type="ECO:0008006" key="4">
    <source>
        <dbReference type="Google" id="ProtNLM"/>
    </source>
</evidence>
<dbReference type="RefSeq" id="WP_203927902.1">
    <property type="nucleotide sequence ID" value="NZ_BOPH01000034.1"/>
</dbReference>
<dbReference type="Proteomes" id="UP000635606">
    <property type="component" value="Unassembled WGS sequence"/>
</dbReference>
<keyword evidence="1" id="KW-0472">Membrane</keyword>
<dbReference type="InterPro" id="IPR049978">
    <property type="entry name" value="SCO6880-like"/>
</dbReference>
<reference evidence="2" key="1">
    <citation type="submission" date="2021-01" db="EMBL/GenBank/DDBJ databases">
        <title>Whole genome shotgun sequence of Virgisporangium ochraceum NBRC 16418.</title>
        <authorList>
            <person name="Komaki H."/>
            <person name="Tamura T."/>
        </authorList>
    </citation>
    <scope>NUCLEOTIDE SEQUENCE</scope>
    <source>
        <strain evidence="2">NBRC 16418</strain>
    </source>
</reference>
<evidence type="ECO:0000313" key="3">
    <source>
        <dbReference type="Proteomes" id="UP000635606"/>
    </source>
</evidence>
<sequence>MTTTEHRTYGGWRRARAMGLFGLGFVQTLIVLAALAAALITTAVDITATAVVAPIAAAVVIGNVARWDGVSLAQAIVHRGRWLTGSARGRIRFRGGVMAPPEHAWDLPGVLAPTTLLDAPGGYGVVWNRRLGTMTVTLRCAAQSTWLADPDAATTWVTNWGGWLASLGHIPTVRWVNVTVDTAPDAGTRLADYITDRLAPGGPTAAIRILQQLVATAPQAAAEVQSSVSITFDPSASPVKPRSTVDRLAEVDRALPGLETSLSACGLTVLGRAATTDLAAMVRQAFDPDARGDLGRADDDLLDWANAGPVTAEEYPDRYEHDNATSVSWAWHEAPRQPVPHNVLARLLAPGEHAKRVSLIYRPLTAGQAAAEVEQQVNAAQFRSAYRRARRLDPTARELADIERATAAAREEALGAGLGLVSLWVTTTVTDPSLADRAVADIESRADTCKIRLRRLWRSQAAGFATTLPCGVCPPVLSGVWPH</sequence>
<dbReference type="AlphaFoldDB" id="A0A8J4EDH1"/>
<gene>
    <name evidence="2" type="ORF">Voc01_028640</name>
</gene>
<keyword evidence="1" id="KW-0812">Transmembrane</keyword>
<dbReference type="NCBIfam" id="NF042935">
    <property type="entry name" value="SCO6880_fam"/>
    <property type="match status" value="1"/>
</dbReference>
<feature type="transmembrane region" description="Helical" evidence="1">
    <location>
        <begin position="20"/>
        <end position="40"/>
    </location>
</feature>
<proteinExistence type="predicted"/>
<evidence type="ECO:0000256" key="1">
    <source>
        <dbReference type="SAM" id="Phobius"/>
    </source>
</evidence>
<organism evidence="2 3">
    <name type="scientific">Virgisporangium ochraceum</name>
    <dbReference type="NCBI Taxonomy" id="65505"/>
    <lineage>
        <taxon>Bacteria</taxon>
        <taxon>Bacillati</taxon>
        <taxon>Actinomycetota</taxon>
        <taxon>Actinomycetes</taxon>
        <taxon>Micromonosporales</taxon>
        <taxon>Micromonosporaceae</taxon>
        <taxon>Virgisporangium</taxon>
    </lineage>
</organism>
<protein>
    <recommendedName>
        <fullName evidence="4">PrgI family protein</fullName>
    </recommendedName>
</protein>
<keyword evidence="1" id="KW-1133">Transmembrane helix</keyword>
<dbReference type="EMBL" id="BOPH01000034">
    <property type="protein sequence ID" value="GIJ67947.1"/>
    <property type="molecule type" value="Genomic_DNA"/>
</dbReference>
<keyword evidence="3" id="KW-1185">Reference proteome</keyword>